<dbReference type="Proteomes" id="UP000053989">
    <property type="component" value="Unassembled WGS sequence"/>
</dbReference>
<protein>
    <submittedName>
        <fullName evidence="2">Uncharacterized protein</fullName>
    </submittedName>
</protein>
<feature type="region of interest" description="Disordered" evidence="1">
    <location>
        <begin position="1"/>
        <end position="65"/>
    </location>
</feature>
<dbReference type="InParanoid" id="A0A0C3D1F9"/>
<evidence type="ECO:0000313" key="2">
    <source>
        <dbReference type="EMBL" id="KIM50249.1"/>
    </source>
</evidence>
<keyword evidence="3" id="KW-1185">Reference proteome</keyword>
<reference evidence="3" key="2">
    <citation type="submission" date="2015-01" db="EMBL/GenBank/DDBJ databases">
        <title>Evolutionary Origins and Diversification of the Mycorrhizal Mutualists.</title>
        <authorList>
            <consortium name="DOE Joint Genome Institute"/>
            <consortium name="Mycorrhizal Genomics Consortium"/>
            <person name="Kohler A."/>
            <person name="Kuo A."/>
            <person name="Nagy L.G."/>
            <person name="Floudas D."/>
            <person name="Copeland A."/>
            <person name="Barry K.W."/>
            <person name="Cichocki N."/>
            <person name="Veneault-Fourrey C."/>
            <person name="LaButti K."/>
            <person name="Lindquist E.A."/>
            <person name="Lipzen A."/>
            <person name="Lundell T."/>
            <person name="Morin E."/>
            <person name="Murat C."/>
            <person name="Riley R."/>
            <person name="Ohm R."/>
            <person name="Sun H."/>
            <person name="Tunlid A."/>
            <person name="Henrissat B."/>
            <person name="Grigoriev I.V."/>
            <person name="Hibbett D.S."/>
            <person name="Martin F."/>
        </authorList>
    </citation>
    <scope>NUCLEOTIDE SEQUENCE [LARGE SCALE GENOMIC DNA]</scope>
    <source>
        <strain evidence="3">Foug A</strain>
    </source>
</reference>
<dbReference type="EMBL" id="KN822559">
    <property type="protein sequence ID" value="KIM50249.1"/>
    <property type="molecule type" value="Genomic_DNA"/>
</dbReference>
<evidence type="ECO:0000313" key="3">
    <source>
        <dbReference type="Proteomes" id="UP000053989"/>
    </source>
</evidence>
<proteinExistence type="predicted"/>
<dbReference type="HOGENOM" id="CLU_068520_0_0_1"/>
<feature type="region of interest" description="Disordered" evidence="1">
    <location>
        <begin position="146"/>
        <end position="172"/>
    </location>
</feature>
<gene>
    <name evidence="2" type="ORF">SCLCIDRAFT_34478</name>
</gene>
<name>A0A0C3D1F9_9AGAM</name>
<organism evidence="2 3">
    <name type="scientific">Scleroderma citrinum Foug A</name>
    <dbReference type="NCBI Taxonomy" id="1036808"/>
    <lineage>
        <taxon>Eukaryota</taxon>
        <taxon>Fungi</taxon>
        <taxon>Dikarya</taxon>
        <taxon>Basidiomycota</taxon>
        <taxon>Agaricomycotina</taxon>
        <taxon>Agaricomycetes</taxon>
        <taxon>Agaricomycetidae</taxon>
        <taxon>Boletales</taxon>
        <taxon>Sclerodermatineae</taxon>
        <taxon>Sclerodermataceae</taxon>
        <taxon>Scleroderma</taxon>
    </lineage>
</organism>
<accession>A0A0C3D1F9</accession>
<feature type="compositionally biased region" description="Basic and acidic residues" evidence="1">
    <location>
        <begin position="27"/>
        <end position="65"/>
    </location>
</feature>
<sequence length="291" mass="32911">MSAHPIDWSKVPHTNLVSNLEDDTEVAEAKAGEKQRREEEAKAERQRQKEAQKVEEAQREEAERQRAIDEVWARMEREQQEEMQARARAIMVTQGRGMLGPSTAVVVLIPRACGRCTVFLGEPEGAQGMRLAFGAGGGNCGDRKWDGGEQETSTEMHGQRKKAHTMTEEGEDDEDTEEVFGVLRAMVEEQRDALRMLTQTLAQVTERLAAAGVRDEERLAMEQERMEIRRAHLAIARRAMDRDKERLELERVRTLLAKGKEKEVETGAEAEAEEKGEKVDNEDEDAQGEEE</sequence>
<feature type="region of interest" description="Disordered" evidence="1">
    <location>
        <begin position="258"/>
        <end position="291"/>
    </location>
</feature>
<dbReference type="AlphaFoldDB" id="A0A0C3D1F9"/>
<reference evidence="2 3" key="1">
    <citation type="submission" date="2014-04" db="EMBL/GenBank/DDBJ databases">
        <authorList>
            <consortium name="DOE Joint Genome Institute"/>
            <person name="Kuo A."/>
            <person name="Kohler A."/>
            <person name="Nagy L.G."/>
            <person name="Floudas D."/>
            <person name="Copeland A."/>
            <person name="Barry K.W."/>
            <person name="Cichocki N."/>
            <person name="Veneault-Fourrey C."/>
            <person name="LaButti K."/>
            <person name="Lindquist E.A."/>
            <person name="Lipzen A."/>
            <person name="Lundell T."/>
            <person name="Morin E."/>
            <person name="Murat C."/>
            <person name="Sun H."/>
            <person name="Tunlid A."/>
            <person name="Henrissat B."/>
            <person name="Grigoriev I.V."/>
            <person name="Hibbett D.S."/>
            <person name="Martin F."/>
            <person name="Nordberg H.P."/>
            <person name="Cantor M.N."/>
            <person name="Hua S.X."/>
        </authorList>
    </citation>
    <scope>NUCLEOTIDE SEQUENCE [LARGE SCALE GENOMIC DNA]</scope>
    <source>
        <strain evidence="2 3">Foug A</strain>
    </source>
</reference>
<evidence type="ECO:0000256" key="1">
    <source>
        <dbReference type="SAM" id="MobiDB-lite"/>
    </source>
</evidence>
<feature type="compositionally biased region" description="Acidic residues" evidence="1">
    <location>
        <begin position="280"/>
        <end position="291"/>
    </location>
</feature>